<organism evidence="2 3">
    <name type="scientific">Povalibacter uvarum</name>
    <dbReference type="NCBI Taxonomy" id="732238"/>
    <lineage>
        <taxon>Bacteria</taxon>
        <taxon>Pseudomonadati</taxon>
        <taxon>Pseudomonadota</taxon>
        <taxon>Gammaproteobacteria</taxon>
        <taxon>Steroidobacterales</taxon>
        <taxon>Steroidobacteraceae</taxon>
        <taxon>Povalibacter</taxon>
    </lineage>
</organism>
<evidence type="ECO:0000313" key="3">
    <source>
        <dbReference type="Proteomes" id="UP000588068"/>
    </source>
</evidence>
<feature type="transmembrane region" description="Helical" evidence="1">
    <location>
        <begin position="133"/>
        <end position="156"/>
    </location>
</feature>
<proteinExistence type="predicted"/>
<sequence length="225" mass="23487">MNRLQQAGGIAALFEALAYIVGFAVMATALNPGAASEGWTSEDRLTFILDNKLLFQLWTLFIYVNFGIALVVLSVALHERLSSDSTLMKIATPFGLIWAGMVVASGMVANVGLDSAAALSAHNMEQAATHWRTIAVIQDGLGGGVEIVGGVWLLLVSAAALNRRVFPRALNVLGVLVGIAGILTAIPALGALGAAFGLGQIPWFIGVGLTLLRNARITLEPSPSP</sequence>
<dbReference type="Proteomes" id="UP000588068">
    <property type="component" value="Unassembled WGS sequence"/>
</dbReference>
<comment type="caution">
    <text evidence="2">The sequence shown here is derived from an EMBL/GenBank/DDBJ whole genome shotgun (WGS) entry which is preliminary data.</text>
</comment>
<gene>
    <name evidence="2" type="ORF">HNQ60_004719</name>
</gene>
<feature type="transmembrane region" description="Helical" evidence="1">
    <location>
        <begin position="168"/>
        <end position="186"/>
    </location>
</feature>
<reference evidence="2 3" key="1">
    <citation type="submission" date="2020-08" db="EMBL/GenBank/DDBJ databases">
        <title>Genomic Encyclopedia of Type Strains, Phase IV (KMG-IV): sequencing the most valuable type-strain genomes for metagenomic binning, comparative biology and taxonomic classification.</title>
        <authorList>
            <person name="Goeker M."/>
        </authorList>
    </citation>
    <scope>NUCLEOTIDE SEQUENCE [LARGE SCALE GENOMIC DNA]</scope>
    <source>
        <strain evidence="2 3">DSM 26723</strain>
    </source>
</reference>
<dbReference type="RefSeq" id="WP_184335215.1">
    <property type="nucleotide sequence ID" value="NZ_JACHHZ010000006.1"/>
</dbReference>
<keyword evidence="3" id="KW-1185">Reference proteome</keyword>
<evidence type="ECO:0008006" key="4">
    <source>
        <dbReference type="Google" id="ProtNLM"/>
    </source>
</evidence>
<dbReference type="EMBL" id="JACHHZ010000006">
    <property type="protein sequence ID" value="MBB6095828.1"/>
    <property type="molecule type" value="Genomic_DNA"/>
</dbReference>
<keyword evidence="1" id="KW-0812">Transmembrane</keyword>
<feature type="transmembrane region" description="Helical" evidence="1">
    <location>
        <begin position="12"/>
        <end position="35"/>
    </location>
</feature>
<protein>
    <recommendedName>
        <fullName evidence="4">DUF4386 family protein</fullName>
    </recommendedName>
</protein>
<evidence type="ECO:0000313" key="2">
    <source>
        <dbReference type="EMBL" id="MBB6095828.1"/>
    </source>
</evidence>
<dbReference type="AlphaFoldDB" id="A0A841HV53"/>
<feature type="transmembrane region" description="Helical" evidence="1">
    <location>
        <begin position="90"/>
        <end position="113"/>
    </location>
</feature>
<accession>A0A841HV53</accession>
<keyword evidence="1" id="KW-0472">Membrane</keyword>
<name>A0A841HV53_9GAMM</name>
<evidence type="ECO:0000256" key="1">
    <source>
        <dbReference type="SAM" id="Phobius"/>
    </source>
</evidence>
<feature type="transmembrane region" description="Helical" evidence="1">
    <location>
        <begin position="192"/>
        <end position="212"/>
    </location>
</feature>
<keyword evidence="1" id="KW-1133">Transmembrane helix</keyword>
<feature type="transmembrane region" description="Helical" evidence="1">
    <location>
        <begin position="55"/>
        <end position="78"/>
    </location>
</feature>